<protein>
    <submittedName>
        <fullName evidence="3">CocE/NonD family hydrolase</fullName>
    </submittedName>
</protein>
<dbReference type="Pfam" id="PF02129">
    <property type="entry name" value="Peptidase_S15"/>
    <property type="match status" value="1"/>
</dbReference>
<sequence length="648" mass="70624">MAHVDTGGSDRTENVKIVLSDGTPLACNVYRAGDEPAPVVVGFYPYHKDALIGSIWEYTRRRFAEHGYSTVLVDFRGTGRSRGEVIQAFHKEEGDDEVEVVEWLSTQPWCNGRVAVMGGSYGAISALKVASRKPAGLRAIVPINGTRNIYPEFLAPGGIPNALGRHVWATFILTLTASPSIDHEPADEWRDVWAQHLDTFRSADVPPVNWLQHPYRDEAWDSCDIDVSAIETPTFLIGGWADVFPNCMDDFREIRAPKLAVMGPWVHGLPDNAAIENWDWQGDVLRWLDPLMKEEETSELVVEDGVRTYVGGAGVWRADAHWPPDGASTTQLFLGDGHSLTDATPSRKGVDAYVADPTVGADGPLMDPMALGIGYPLSQERDASRSLTYLAAPASSDLDIVGRAAMDLFVECVDGGDFDLTAKLHDVSPDGRTTFIAAGYRHVKRDGSSSSLEDHVTIDFNDTCYRLQTGHRLQVSLAMADFPYLFPMPENKRILVHRGPEHHSALTIKSVEPRQDDRPGSHVPGPRLPWVHDGAASWDVAVSPLEEMITHRYGFTQTLHLPGRARYEMDVSTVSRVSRLAPSDAVVECTVSATVHQSDGSVITVSTDSTAQRGHFEYQTTVAEAGRASAVITGSSGSGPGCSSASVD</sequence>
<evidence type="ECO:0000259" key="2">
    <source>
        <dbReference type="SMART" id="SM00939"/>
    </source>
</evidence>
<dbReference type="SMART" id="SM00939">
    <property type="entry name" value="PepX_C"/>
    <property type="match status" value="1"/>
</dbReference>
<gene>
    <name evidence="3" type="ORF">GCM10023350_29930</name>
</gene>
<dbReference type="PANTHER" id="PTHR43056">
    <property type="entry name" value="PEPTIDASE S9 PROLYL OLIGOPEPTIDASE"/>
    <property type="match status" value="1"/>
</dbReference>
<comment type="caution">
    <text evidence="3">The sequence shown here is derived from an EMBL/GenBank/DDBJ whole genome shotgun (WGS) entry which is preliminary data.</text>
</comment>
<dbReference type="InterPro" id="IPR005674">
    <property type="entry name" value="CocE/Ser_esterase"/>
</dbReference>
<dbReference type="InterPro" id="IPR029058">
    <property type="entry name" value="AB_hydrolase_fold"/>
</dbReference>
<keyword evidence="4" id="KW-1185">Reference proteome</keyword>
<evidence type="ECO:0000313" key="4">
    <source>
        <dbReference type="Proteomes" id="UP001499882"/>
    </source>
</evidence>
<accession>A0ABP8Z0C7</accession>
<dbReference type="Pfam" id="PF08530">
    <property type="entry name" value="PepX_C"/>
    <property type="match status" value="1"/>
</dbReference>
<dbReference type="InterPro" id="IPR000383">
    <property type="entry name" value="Xaa-Pro-like_dom"/>
</dbReference>
<feature type="domain" description="Xaa-Pro dipeptidyl-peptidase C-terminal" evidence="2">
    <location>
        <begin position="285"/>
        <end position="507"/>
    </location>
</feature>
<evidence type="ECO:0000313" key="3">
    <source>
        <dbReference type="EMBL" id="GAA4743245.1"/>
    </source>
</evidence>
<dbReference type="Proteomes" id="UP001499882">
    <property type="component" value="Unassembled WGS sequence"/>
</dbReference>
<dbReference type="RefSeq" id="WP_345527624.1">
    <property type="nucleotide sequence ID" value="NZ_BAABKN010000019.1"/>
</dbReference>
<reference evidence="4" key="1">
    <citation type="journal article" date="2019" name="Int. J. Syst. Evol. Microbiol.">
        <title>The Global Catalogue of Microorganisms (GCM) 10K type strain sequencing project: providing services to taxonomists for standard genome sequencing and annotation.</title>
        <authorList>
            <consortium name="The Broad Institute Genomics Platform"/>
            <consortium name="The Broad Institute Genome Sequencing Center for Infectious Disease"/>
            <person name="Wu L."/>
            <person name="Ma J."/>
        </authorList>
    </citation>
    <scope>NUCLEOTIDE SEQUENCE [LARGE SCALE GENOMIC DNA]</scope>
    <source>
        <strain evidence="4">JCM 18532</strain>
    </source>
</reference>
<dbReference type="NCBIfam" id="TIGR00976">
    <property type="entry name" value="CocE_NonD"/>
    <property type="match status" value="1"/>
</dbReference>
<dbReference type="GO" id="GO:0016787">
    <property type="term" value="F:hydrolase activity"/>
    <property type="evidence" value="ECO:0007669"/>
    <property type="project" value="UniProtKB-KW"/>
</dbReference>
<dbReference type="EMBL" id="BAABKN010000019">
    <property type="protein sequence ID" value="GAA4743245.1"/>
    <property type="molecule type" value="Genomic_DNA"/>
</dbReference>
<name>A0ABP8Z0C7_9ACTN</name>
<dbReference type="InterPro" id="IPR050585">
    <property type="entry name" value="Xaa-Pro_dipeptidyl-ppase/CocE"/>
</dbReference>
<keyword evidence="1 3" id="KW-0378">Hydrolase</keyword>
<dbReference type="InterPro" id="IPR008979">
    <property type="entry name" value="Galactose-bd-like_sf"/>
</dbReference>
<dbReference type="PANTHER" id="PTHR43056:SF10">
    <property type="entry name" value="COCE_NOND FAMILY, PUTATIVE (AFU_ORTHOLOGUE AFUA_7G00600)-RELATED"/>
    <property type="match status" value="1"/>
</dbReference>
<dbReference type="InterPro" id="IPR013736">
    <property type="entry name" value="Xaa-Pro_dipept_C"/>
</dbReference>
<evidence type="ECO:0000256" key="1">
    <source>
        <dbReference type="ARBA" id="ARBA00022801"/>
    </source>
</evidence>
<dbReference type="Gene3D" id="2.60.120.260">
    <property type="entry name" value="Galactose-binding domain-like"/>
    <property type="match status" value="1"/>
</dbReference>
<dbReference type="Gene3D" id="1.10.3020.10">
    <property type="entry name" value="alpha-amino acid ester hydrolase ( Helical cap domain)"/>
    <property type="match status" value="1"/>
</dbReference>
<dbReference type="SUPFAM" id="SSF49785">
    <property type="entry name" value="Galactose-binding domain-like"/>
    <property type="match status" value="1"/>
</dbReference>
<proteinExistence type="predicted"/>
<dbReference type="Gene3D" id="3.40.50.1820">
    <property type="entry name" value="alpha/beta hydrolase"/>
    <property type="match status" value="1"/>
</dbReference>
<dbReference type="SUPFAM" id="SSF53474">
    <property type="entry name" value="alpha/beta-Hydrolases"/>
    <property type="match status" value="1"/>
</dbReference>
<organism evidence="3 4">
    <name type="scientific">Nocardioides endophyticus</name>
    <dbReference type="NCBI Taxonomy" id="1353775"/>
    <lineage>
        <taxon>Bacteria</taxon>
        <taxon>Bacillati</taxon>
        <taxon>Actinomycetota</taxon>
        <taxon>Actinomycetes</taxon>
        <taxon>Propionibacteriales</taxon>
        <taxon>Nocardioidaceae</taxon>
        <taxon>Nocardioides</taxon>
    </lineage>
</organism>